<gene>
    <name evidence="1" type="ORF">CLIB1444_10S02960</name>
</gene>
<comment type="caution">
    <text evidence="1">The sequence shown here is derived from an EMBL/GenBank/DDBJ whole genome shotgun (WGS) entry which is preliminary data.</text>
</comment>
<evidence type="ECO:0000313" key="1">
    <source>
        <dbReference type="EMBL" id="CAH6722638.1"/>
    </source>
</evidence>
<name>A0ACA9YD10_9ASCO</name>
<dbReference type="Proteomes" id="UP001152531">
    <property type="component" value="Unassembled WGS sequence"/>
</dbReference>
<reference evidence="1" key="1">
    <citation type="submission" date="2022-06" db="EMBL/GenBank/DDBJ databases">
        <authorList>
            <person name="Legras J.-L."/>
            <person name="Devillers H."/>
            <person name="Grondin C."/>
        </authorList>
    </citation>
    <scope>NUCLEOTIDE SEQUENCE</scope>
    <source>
        <strain evidence="1">CLIB 1444</strain>
    </source>
</reference>
<evidence type="ECO:0000313" key="2">
    <source>
        <dbReference type="Proteomes" id="UP001152531"/>
    </source>
</evidence>
<proteinExistence type="predicted"/>
<accession>A0ACA9YD10</accession>
<protein>
    <submittedName>
        <fullName evidence="1">Bud site selection protein Rax2p</fullName>
    </submittedName>
</protein>
<organism evidence="1 2">
    <name type="scientific">[Candida] jaroonii</name>
    <dbReference type="NCBI Taxonomy" id="467808"/>
    <lineage>
        <taxon>Eukaryota</taxon>
        <taxon>Fungi</taxon>
        <taxon>Dikarya</taxon>
        <taxon>Ascomycota</taxon>
        <taxon>Saccharomycotina</taxon>
        <taxon>Pichiomycetes</taxon>
        <taxon>Debaryomycetaceae</taxon>
        <taxon>Yamadazyma</taxon>
    </lineage>
</organism>
<keyword evidence="2" id="KW-1185">Reference proteome</keyword>
<sequence length="1315" mass="146568">MKVDFRHSIGWLFLKSVLGDIDRPSLNYQDFGNQLGILGNFDSLSYYNNINDTQGLSTNSSNDEQNDNNEGKLFIRDTNHARLFANTNGQISNLQLLSDDTILINGNFTDFNDESCQPPIIYNITSEEITSIFTTSSNSKREDLPKLDGEVKTTFIDGDLIYIGGDFTYNNSSSIVIYNQTSKEIIETPFKGFGNNSLVNAITKVFDDDHKDSGSIIFGGKFDTLGIPELLQTNLTWFSNSTNNTNTTNTSLITAEQILSLKHGIFTDVNGDGSDPSKLICPSTSSQWSPQSNSGGQWLVELPNQMKGLTPTKARLYIPEGDDSIKLFRIYSYPNNGIMNLTYVDPTTNELKYCDAWCPLSTLDDLKKATSENIDNYEDLMDSFDDDMEIFIDEQDGSYSTYYEPSTKTKTLTYANNFQEFAFENEVAIDKIGITVISWYGSKGSLGGFELYSNSIVVYGNETLNEPNCDKENGDTNNLVEINSGDFKDISTINPSVDSGYMVSSNGGKVTMYPNITYSGDYSIIMLTPGCIQDNSCESRSIVNVTVFDTESNVLSTNQIWQNNDYDKFDYLFYGHLDGSTLSDGQNRVEIEYDTAIAGSDQMIVIDKIKANIVELDSYYDQNSTNHTRNSHSSKDNITEIKLNGLFEYSLSNFSNFDINRVFNGTDDDKMILKTNTYVGNSSINALSSQLNGSITQFNLDNDSLIILGDFDSANSNVINLNIDDYNNTSNSSVVSLAKRSDLMKREDIFGGDFNTSITKISNYYDSRILLGKFQVTDDLLNLSNDNKSISSGNNFVSYEDSKLYAFDNDFIDEDFDTFTNVTIKDIEYFVFSSSSSGYSKTWDNTNKKFADEKDQLNVTQVLNLPNNQQIISGTSFEISDISINDIAFINKTGNFTQNDFNISGEILQSYYINSSVSVIGGKFEFNQSSTTFSNIGFLKNNTIQGIDNIKFDDESVIQTLYVDSNDEYLVIGYNGSVEVNGDDLKGGVIIYDLKNNTVSSFQPADLSTSKQLEINSIVLYNEGNKLLVGGNFENAGSLDCSTLCIYDIDNTRWESPTSGLGGNIKDLMFIKTNEILIAGDLTYDGDINFITYDIKNDKFKTVDNLNDVPSNSTSFSKVLISDDNNDNIGDLKGKLLAYGKDFIIGFDGSKWSNINGISGDIKDMKLISSEKSGNDKYFGKDNVLLVSGQLNLDTYGLVNLAIFDGSKWYPWVYSTSNGNLGTINSILIKDEFRLLSSEDIKSKKSVLSKGKVVGISLACALGSMTLLSLLYIIPYFLLFRRKDNVVNERIGEREMMNAVNPQELFHEIDLQRNH</sequence>
<dbReference type="EMBL" id="CALSDN010000010">
    <property type="protein sequence ID" value="CAH6722638.1"/>
    <property type="molecule type" value="Genomic_DNA"/>
</dbReference>